<dbReference type="PANTHER" id="PTHR30244">
    <property type="entry name" value="TRANSAMINASE"/>
    <property type="match status" value="1"/>
</dbReference>
<dbReference type="InterPro" id="IPR000653">
    <property type="entry name" value="DegT/StrS_aminotransferase"/>
</dbReference>
<feature type="active site" description="Proton acceptor" evidence="2">
    <location>
        <position position="190"/>
    </location>
</feature>
<dbReference type="Pfam" id="PF01041">
    <property type="entry name" value="DegT_DnrJ_EryC1"/>
    <property type="match status" value="1"/>
</dbReference>
<protein>
    <submittedName>
        <fullName evidence="5">dTDP-4-amino-4,6-dideoxygalactose transaminase</fullName>
        <ecNumber evidence="5">2.6.1.59</ecNumber>
    </submittedName>
</protein>
<sequence>MIPSSLPPDFIPFNRPHLAGPELEYIRQAVAAGKLSGNGWFTQRCQQFFEQQYGMVKALLTTSGTDALEMAALLLNIQPGDEVIVPSYTFTSTANAFVLRGARIVFADSRPDHPNLDLAQVEALITPRTRAIVPVHYGGTACDMAGIMALAERYTLWVVEDAAQAIEATYQGRPLGTLGHLGAFSFHETKNLSAGEGGMLAINDPILAARAEILWEKGTNRAAFARGEAARYEWVDVGSSFLPSELNAAYLWAQLEHRQAIQQRRRQLWEAYAAALVPLAAAGCFQLLPVSAEGQQNWHLFALLCHTEAERDALLAHLRTRNILAVFHYLPLHSSPYYTARHDGRALPHATRFGQTLVRLPLYHDLQPEQQQRVTEAVESFYRYPGRLPSS</sequence>
<dbReference type="GO" id="GO:0030170">
    <property type="term" value="F:pyridoxal phosphate binding"/>
    <property type="evidence" value="ECO:0007669"/>
    <property type="project" value="TreeGrafter"/>
</dbReference>
<dbReference type="Gene3D" id="3.40.640.10">
    <property type="entry name" value="Type I PLP-dependent aspartate aminotransferase-like (Major domain)"/>
    <property type="match status" value="1"/>
</dbReference>
<dbReference type="OrthoDB" id="9810913at2"/>
<dbReference type="AlphaFoldDB" id="A0A428JRB3"/>
<dbReference type="InterPro" id="IPR012749">
    <property type="entry name" value="WecE-like"/>
</dbReference>
<evidence type="ECO:0000256" key="2">
    <source>
        <dbReference type="PIRSR" id="PIRSR000390-1"/>
    </source>
</evidence>
<organism evidence="5 6">
    <name type="scientific">Hymenobacter metallilatus</name>
    <dbReference type="NCBI Taxonomy" id="2493666"/>
    <lineage>
        <taxon>Bacteria</taxon>
        <taxon>Pseudomonadati</taxon>
        <taxon>Bacteroidota</taxon>
        <taxon>Cytophagia</taxon>
        <taxon>Cytophagales</taxon>
        <taxon>Hymenobacteraceae</taxon>
        <taxon>Hymenobacter</taxon>
    </lineage>
</organism>
<keyword evidence="5" id="KW-0808">Transferase</keyword>
<proteinExistence type="inferred from homology"/>
<evidence type="ECO:0000256" key="4">
    <source>
        <dbReference type="RuleBase" id="RU004508"/>
    </source>
</evidence>
<evidence type="ECO:0000256" key="3">
    <source>
        <dbReference type="PIRSR" id="PIRSR000390-2"/>
    </source>
</evidence>
<dbReference type="InterPro" id="IPR015422">
    <property type="entry name" value="PyrdxlP-dep_Trfase_small"/>
</dbReference>
<dbReference type="Proteomes" id="UP000280066">
    <property type="component" value="Unassembled WGS sequence"/>
</dbReference>
<dbReference type="CDD" id="cd00616">
    <property type="entry name" value="AHBA_syn"/>
    <property type="match status" value="1"/>
</dbReference>
<dbReference type="InterPro" id="IPR015421">
    <property type="entry name" value="PyrdxlP-dep_Trfase_major"/>
</dbReference>
<name>A0A428JRB3_9BACT</name>
<gene>
    <name evidence="5" type="ORF">EI290_03965</name>
</gene>
<dbReference type="GO" id="GO:0000271">
    <property type="term" value="P:polysaccharide biosynthetic process"/>
    <property type="evidence" value="ECO:0007669"/>
    <property type="project" value="TreeGrafter"/>
</dbReference>
<dbReference type="InterPro" id="IPR015424">
    <property type="entry name" value="PyrdxlP-dep_Trfase"/>
</dbReference>
<dbReference type="EC" id="2.6.1.59" evidence="5"/>
<dbReference type="PIRSF" id="PIRSF000390">
    <property type="entry name" value="PLP_StrS"/>
    <property type="match status" value="1"/>
</dbReference>
<dbReference type="RefSeq" id="WP_125426996.1">
    <property type="nucleotide sequence ID" value="NZ_RWIS01000002.1"/>
</dbReference>
<reference evidence="5 6" key="1">
    <citation type="submission" date="2018-12" db="EMBL/GenBank/DDBJ databases">
        <authorList>
            <person name="Feng G."/>
            <person name="Zhu H."/>
        </authorList>
    </citation>
    <scope>NUCLEOTIDE SEQUENCE [LARGE SCALE GENOMIC DNA]</scope>
    <source>
        <strain evidence="5 6">9PBR-2</strain>
    </source>
</reference>
<dbReference type="FunFam" id="3.40.640.10:FF:000037">
    <property type="entry name" value="dTDP-4-amino-4,6-dideoxygalactose transaminase"/>
    <property type="match status" value="1"/>
</dbReference>
<evidence type="ECO:0000313" key="5">
    <source>
        <dbReference type="EMBL" id="RSK36057.1"/>
    </source>
</evidence>
<accession>A0A428JRB3</accession>
<evidence type="ECO:0000256" key="1">
    <source>
        <dbReference type="ARBA" id="ARBA00037999"/>
    </source>
</evidence>
<evidence type="ECO:0000313" key="6">
    <source>
        <dbReference type="Proteomes" id="UP000280066"/>
    </source>
</evidence>
<feature type="modified residue" description="N6-(pyridoxal phosphate)lysine" evidence="3">
    <location>
        <position position="190"/>
    </location>
</feature>
<keyword evidence="5" id="KW-0032">Aminotransferase</keyword>
<dbReference type="EMBL" id="RWIS01000002">
    <property type="protein sequence ID" value="RSK36057.1"/>
    <property type="molecule type" value="Genomic_DNA"/>
</dbReference>
<keyword evidence="6" id="KW-1185">Reference proteome</keyword>
<dbReference type="SUPFAM" id="SSF53383">
    <property type="entry name" value="PLP-dependent transferases"/>
    <property type="match status" value="1"/>
</dbReference>
<comment type="caution">
    <text evidence="5">The sequence shown here is derived from an EMBL/GenBank/DDBJ whole genome shotgun (WGS) entry which is preliminary data.</text>
</comment>
<dbReference type="PANTHER" id="PTHR30244:SF34">
    <property type="entry name" value="DTDP-4-AMINO-4,6-DIDEOXYGALACTOSE TRANSAMINASE"/>
    <property type="match status" value="1"/>
</dbReference>
<dbReference type="NCBIfam" id="TIGR02379">
    <property type="entry name" value="ECA_wecE"/>
    <property type="match status" value="1"/>
</dbReference>
<dbReference type="Gene3D" id="3.90.1150.10">
    <property type="entry name" value="Aspartate Aminotransferase, domain 1"/>
    <property type="match status" value="1"/>
</dbReference>
<comment type="similarity">
    <text evidence="1 4">Belongs to the DegT/DnrJ/EryC1 family.</text>
</comment>
<keyword evidence="3 4" id="KW-0663">Pyridoxal phosphate</keyword>
<dbReference type="GO" id="GO:0019180">
    <property type="term" value="F:dTDP-4-amino-4,6-dideoxygalactose transaminase activity"/>
    <property type="evidence" value="ECO:0007669"/>
    <property type="project" value="UniProtKB-EC"/>
</dbReference>
<dbReference type="NCBIfam" id="NF008687">
    <property type="entry name" value="PRK11706.1"/>
    <property type="match status" value="1"/>
</dbReference>